<evidence type="ECO:0000313" key="4">
    <source>
        <dbReference type="Proteomes" id="UP000264820"/>
    </source>
</evidence>
<dbReference type="STRING" id="109280.ENSHCOP00000025275"/>
<dbReference type="SUPFAM" id="SSF56219">
    <property type="entry name" value="DNase I-like"/>
    <property type="match status" value="1"/>
</dbReference>
<dbReference type="PANTHER" id="PTHR12121:SF28">
    <property type="entry name" value="PROTEIN ANGEL HOMOLOG 1"/>
    <property type="match status" value="1"/>
</dbReference>
<dbReference type="OMA" id="MIKSCKA"/>
<dbReference type="RefSeq" id="XP_019742714.1">
    <property type="nucleotide sequence ID" value="XM_019887155.1"/>
</dbReference>
<sequence length="704" mass="78650">MIGCLLFYALYPLSRYLLRRPWAVNGMLVCESAAATSPMFKSPKIPPGQQLSQSNLSTGQKEKKESVQLSGKEDKSSDKENKTPDGKRELPVSSKHTKMEAPSNMSEARYAVTGNDSKGEEDKKEEEEEEVGQMHYGLKQPNCEETVAKDNDLRVICFMGALARMESSEDSGNAAVGIEQQTEYWDEYADVMLTGGTNSTPMQTSLLSCPENQCKTPSGWHFPAGPGGREEIFCPRWQFPTLSYYPSLEQTTPFEVIWRLWQDISSEQSGTAVPFTKPFMDLTVMSYNILAQDLLETNMELYAHCSPEVLEWSNRCSLLLEDIQKWMPDILCLQEVQENHYQTQLHPFLTQMGYNCVYKRRTGNKTDGCATCYRSSCFSEVSVTPIEFFRPQTELLDRHNVGIVVVLQPVVCQGSKDRMKGSLLCVANTHLLFNPRRGDIKLAQLAIMLAEINSVVNLWKAKGEHCNVVLCGDFNSVPHMPLYQFITTGELDFQGVPAWMVSGQKDLSHKAPCDILCAPLWPACLGISDSCQYVSSSEVDASHSPVTGSPAGRRRYSLDSLLELRFCPLSCVRPCGLPLIPGVTDNNPGASSRNHSAFRFQHIIRHQLDLESTYKHRFPHSGHPEVTTLHSEGGSTVDYIFYSPEHISDQAGKFGCEGLKLLGYLSLLSEETLCSMNGLPNYIFPSDHLSLVAKFRMTLNVPAC</sequence>
<evidence type="ECO:0000313" key="3">
    <source>
        <dbReference type="Ensembl" id="ENSHCOP00000025275.1"/>
    </source>
</evidence>
<dbReference type="PANTHER" id="PTHR12121">
    <property type="entry name" value="CARBON CATABOLITE REPRESSOR PROTEIN 4"/>
    <property type="match status" value="1"/>
</dbReference>
<dbReference type="Proteomes" id="UP000264820">
    <property type="component" value="Unplaced"/>
</dbReference>
<dbReference type="CTD" id="23357"/>
<reference evidence="3" key="1">
    <citation type="submission" date="2025-08" db="UniProtKB">
        <authorList>
            <consortium name="Ensembl"/>
        </authorList>
    </citation>
    <scope>IDENTIFICATION</scope>
</reference>
<dbReference type="InterPro" id="IPR050410">
    <property type="entry name" value="CCR4/nocturin_mRNA_transcr"/>
</dbReference>
<dbReference type="GeneID" id="109526107"/>
<feature type="compositionally biased region" description="Polar residues" evidence="1">
    <location>
        <begin position="49"/>
        <end position="59"/>
    </location>
</feature>
<dbReference type="Pfam" id="PF03372">
    <property type="entry name" value="Exo_endo_phos"/>
    <property type="match status" value="1"/>
</dbReference>
<feature type="region of interest" description="Disordered" evidence="1">
    <location>
        <begin position="40"/>
        <end position="133"/>
    </location>
</feature>
<feature type="domain" description="Endonuclease/exonuclease/phosphatase" evidence="2">
    <location>
        <begin position="285"/>
        <end position="688"/>
    </location>
</feature>
<dbReference type="GeneTree" id="ENSGT00940000159057"/>
<keyword evidence="4" id="KW-1185">Reference proteome</keyword>
<dbReference type="Ensembl" id="ENSHCOT00000019294.1">
    <property type="protein sequence ID" value="ENSHCOP00000025275.1"/>
    <property type="gene ID" value="ENSHCOG00000015296.1"/>
</dbReference>
<reference evidence="3" key="2">
    <citation type="submission" date="2025-09" db="UniProtKB">
        <authorList>
            <consortium name="Ensembl"/>
        </authorList>
    </citation>
    <scope>IDENTIFICATION</scope>
</reference>
<dbReference type="InterPro" id="IPR005135">
    <property type="entry name" value="Endo/exonuclease/phosphatase"/>
</dbReference>
<dbReference type="AlphaFoldDB" id="A0A3Q2Z136"/>
<feature type="compositionally biased region" description="Basic and acidic residues" evidence="1">
    <location>
        <begin position="60"/>
        <end position="90"/>
    </location>
</feature>
<evidence type="ECO:0000259" key="2">
    <source>
        <dbReference type="Pfam" id="PF03372"/>
    </source>
</evidence>
<dbReference type="KEGG" id="hcq:109526107"/>
<evidence type="ECO:0000256" key="1">
    <source>
        <dbReference type="SAM" id="MobiDB-lite"/>
    </source>
</evidence>
<dbReference type="OrthoDB" id="10253982at2759"/>
<name>A0A3Q2Z136_HIPCM</name>
<protein>
    <submittedName>
        <fullName evidence="3">Angel homolog 1 (Drosophila)</fullName>
    </submittedName>
</protein>
<dbReference type="GO" id="GO:0000175">
    <property type="term" value="F:3'-5'-RNA exonuclease activity"/>
    <property type="evidence" value="ECO:0007669"/>
    <property type="project" value="TreeGrafter"/>
</dbReference>
<dbReference type="InterPro" id="IPR036691">
    <property type="entry name" value="Endo/exonu/phosph_ase_sf"/>
</dbReference>
<accession>A0A3Q2Z136</accession>
<dbReference type="Gene3D" id="3.60.10.10">
    <property type="entry name" value="Endonuclease/exonuclease/phosphatase"/>
    <property type="match status" value="1"/>
</dbReference>
<organism evidence="3 4">
    <name type="scientific">Hippocampus comes</name>
    <name type="common">Tiger tail seahorse</name>
    <dbReference type="NCBI Taxonomy" id="109280"/>
    <lineage>
        <taxon>Eukaryota</taxon>
        <taxon>Metazoa</taxon>
        <taxon>Chordata</taxon>
        <taxon>Craniata</taxon>
        <taxon>Vertebrata</taxon>
        <taxon>Euteleostomi</taxon>
        <taxon>Actinopterygii</taxon>
        <taxon>Neopterygii</taxon>
        <taxon>Teleostei</taxon>
        <taxon>Neoteleostei</taxon>
        <taxon>Acanthomorphata</taxon>
        <taxon>Syngnathiaria</taxon>
        <taxon>Syngnathiformes</taxon>
        <taxon>Syngnathoidei</taxon>
        <taxon>Syngnathidae</taxon>
        <taxon>Hippocampus</taxon>
    </lineage>
</organism>
<proteinExistence type="predicted"/>